<dbReference type="EMBL" id="JACYTR010000051">
    <property type="protein sequence ID" value="MBD8527423.1"/>
    <property type="molecule type" value="Genomic_DNA"/>
</dbReference>
<proteinExistence type="predicted"/>
<name>A0AAW3ZNW6_9GAMM</name>
<gene>
    <name evidence="1" type="ORF">IFO71_16895</name>
</gene>
<dbReference type="AlphaFoldDB" id="A0AAW3ZNW6"/>
<comment type="caution">
    <text evidence="1">The sequence shown here is derived from an EMBL/GenBank/DDBJ whole genome shotgun (WGS) entry which is preliminary data.</text>
</comment>
<dbReference type="Proteomes" id="UP000613768">
    <property type="component" value="Unassembled WGS sequence"/>
</dbReference>
<dbReference type="RefSeq" id="WP_192030844.1">
    <property type="nucleotide sequence ID" value="NZ_JACYTR010000051.1"/>
</dbReference>
<sequence>MIPQTAEEYCLFLQGENLALNVAVRALLESNPDKERLLSSLKQIQGRAHEAMKQTPPQSLTMFRYEQFLEQLIEGL</sequence>
<evidence type="ECO:0000313" key="2">
    <source>
        <dbReference type="Proteomes" id="UP000613768"/>
    </source>
</evidence>
<keyword evidence="2" id="KW-1185">Reference proteome</keyword>
<evidence type="ECO:0000313" key="1">
    <source>
        <dbReference type="EMBL" id="MBD8527423.1"/>
    </source>
</evidence>
<reference evidence="1 2" key="1">
    <citation type="submission" date="2020-09" db="EMBL/GenBank/DDBJ databases">
        <title>Pseudoxanthomonas sp. CAU 1598 isolated from sand of Yaerae Beach.</title>
        <authorList>
            <person name="Kim W."/>
        </authorList>
    </citation>
    <scope>NUCLEOTIDE SEQUENCE [LARGE SCALE GENOMIC DNA]</scope>
    <source>
        <strain evidence="1 2">CAU 1598</strain>
    </source>
</reference>
<organism evidence="1 2">
    <name type="scientific">Pseudomarimonas arenosa</name>
    <dbReference type="NCBI Taxonomy" id="2774145"/>
    <lineage>
        <taxon>Bacteria</taxon>
        <taxon>Pseudomonadati</taxon>
        <taxon>Pseudomonadota</taxon>
        <taxon>Gammaproteobacteria</taxon>
        <taxon>Lysobacterales</taxon>
        <taxon>Lysobacteraceae</taxon>
        <taxon>Pseudomarimonas</taxon>
    </lineage>
</organism>
<accession>A0AAW3ZNW6</accession>
<protein>
    <submittedName>
        <fullName evidence="1">Uncharacterized protein</fullName>
    </submittedName>
</protein>